<feature type="compositionally biased region" description="Low complexity" evidence="1">
    <location>
        <begin position="173"/>
        <end position="183"/>
    </location>
</feature>
<feature type="compositionally biased region" description="Low complexity" evidence="1">
    <location>
        <begin position="58"/>
        <end position="69"/>
    </location>
</feature>
<evidence type="ECO:0000256" key="1">
    <source>
        <dbReference type="SAM" id="MobiDB-lite"/>
    </source>
</evidence>
<feature type="compositionally biased region" description="Basic and acidic residues" evidence="1">
    <location>
        <begin position="142"/>
        <end position="151"/>
    </location>
</feature>
<evidence type="ECO:0000259" key="2">
    <source>
        <dbReference type="PROSITE" id="PS50090"/>
    </source>
</evidence>
<reference evidence="3" key="1">
    <citation type="journal article" date="2023" name="Mol. Phylogenet. Evol.">
        <title>Genome-scale phylogeny and comparative genomics of the fungal order Sordariales.</title>
        <authorList>
            <person name="Hensen N."/>
            <person name="Bonometti L."/>
            <person name="Westerberg I."/>
            <person name="Brannstrom I.O."/>
            <person name="Guillou S."/>
            <person name="Cros-Aarteil S."/>
            <person name="Calhoun S."/>
            <person name="Haridas S."/>
            <person name="Kuo A."/>
            <person name="Mondo S."/>
            <person name="Pangilinan J."/>
            <person name="Riley R."/>
            <person name="LaButti K."/>
            <person name="Andreopoulos B."/>
            <person name="Lipzen A."/>
            <person name="Chen C."/>
            <person name="Yan M."/>
            <person name="Daum C."/>
            <person name="Ng V."/>
            <person name="Clum A."/>
            <person name="Steindorff A."/>
            <person name="Ohm R.A."/>
            <person name="Martin F."/>
            <person name="Silar P."/>
            <person name="Natvig D.O."/>
            <person name="Lalanne C."/>
            <person name="Gautier V."/>
            <person name="Ament-Velasquez S.L."/>
            <person name="Kruys A."/>
            <person name="Hutchinson M.I."/>
            <person name="Powell A.J."/>
            <person name="Barry K."/>
            <person name="Miller A.N."/>
            <person name="Grigoriev I.V."/>
            <person name="Debuchy R."/>
            <person name="Gladieux P."/>
            <person name="Hiltunen Thoren M."/>
            <person name="Johannesson H."/>
        </authorList>
    </citation>
    <scope>NUCLEOTIDE SEQUENCE</scope>
    <source>
        <strain evidence="3">CBS 359.72</strain>
    </source>
</reference>
<organism evidence="3 4">
    <name type="scientific">Corynascus novoguineensis</name>
    <dbReference type="NCBI Taxonomy" id="1126955"/>
    <lineage>
        <taxon>Eukaryota</taxon>
        <taxon>Fungi</taxon>
        <taxon>Dikarya</taxon>
        <taxon>Ascomycota</taxon>
        <taxon>Pezizomycotina</taxon>
        <taxon>Sordariomycetes</taxon>
        <taxon>Sordariomycetidae</taxon>
        <taxon>Sordariales</taxon>
        <taxon>Chaetomiaceae</taxon>
        <taxon>Corynascus</taxon>
    </lineage>
</organism>
<protein>
    <recommendedName>
        <fullName evidence="2">Myb-like domain-containing protein</fullName>
    </recommendedName>
</protein>
<dbReference type="InterPro" id="IPR001005">
    <property type="entry name" value="SANT/Myb"/>
</dbReference>
<feature type="region of interest" description="Disordered" evidence="1">
    <location>
        <begin position="56"/>
        <end position="199"/>
    </location>
</feature>
<proteinExistence type="predicted"/>
<evidence type="ECO:0000313" key="4">
    <source>
        <dbReference type="Proteomes" id="UP001303647"/>
    </source>
</evidence>
<dbReference type="Gene3D" id="1.10.10.60">
    <property type="entry name" value="Homeodomain-like"/>
    <property type="match status" value="1"/>
</dbReference>
<dbReference type="Proteomes" id="UP001303647">
    <property type="component" value="Unassembled WGS sequence"/>
</dbReference>
<keyword evidence="4" id="KW-1185">Reference proteome</keyword>
<feature type="compositionally biased region" description="Polar residues" evidence="1">
    <location>
        <begin position="232"/>
        <end position="249"/>
    </location>
</feature>
<dbReference type="PROSITE" id="PS50090">
    <property type="entry name" value="MYB_LIKE"/>
    <property type="match status" value="1"/>
</dbReference>
<reference evidence="3" key="2">
    <citation type="submission" date="2023-05" db="EMBL/GenBank/DDBJ databases">
        <authorList>
            <consortium name="Lawrence Berkeley National Laboratory"/>
            <person name="Steindorff A."/>
            <person name="Hensen N."/>
            <person name="Bonometti L."/>
            <person name="Westerberg I."/>
            <person name="Brannstrom I.O."/>
            <person name="Guillou S."/>
            <person name="Cros-Aarteil S."/>
            <person name="Calhoun S."/>
            <person name="Haridas S."/>
            <person name="Kuo A."/>
            <person name="Mondo S."/>
            <person name="Pangilinan J."/>
            <person name="Riley R."/>
            <person name="Labutti K."/>
            <person name="Andreopoulos B."/>
            <person name="Lipzen A."/>
            <person name="Chen C."/>
            <person name="Yanf M."/>
            <person name="Daum C."/>
            <person name="Ng V."/>
            <person name="Clum A."/>
            <person name="Ohm R."/>
            <person name="Martin F."/>
            <person name="Silar P."/>
            <person name="Natvig D."/>
            <person name="Lalanne C."/>
            <person name="Gautier V."/>
            <person name="Ament-Velasquez S.L."/>
            <person name="Kruys A."/>
            <person name="Hutchinson M.I."/>
            <person name="Powell A.J."/>
            <person name="Barry K."/>
            <person name="Miller A.N."/>
            <person name="Grigoriev I.V."/>
            <person name="Debuchy R."/>
            <person name="Gladieux P."/>
            <person name="Thoren M.H."/>
            <person name="Johannesson H."/>
        </authorList>
    </citation>
    <scope>NUCLEOTIDE SEQUENCE</scope>
    <source>
        <strain evidence="3">CBS 359.72</strain>
    </source>
</reference>
<feature type="domain" description="Myb-like" evidence="2">
    <location>
        <begin position="263"/>
        <end position="308"/>
    </location>
</feature>
<accession>A0AAN7D0S2</accession>
<dbReference type="InterPro" id="IPR009057">
    <property type="entry name" value="Homeodomain-like_sf"/>
</dbReference>
<dbReference type="AlphaFoldDB" id="A0AAN7D0S2"/>
<dbReference type="Pfam" id="PF13921">
    <property type="entry name" value="Myb_DNA-bind_6"/>
    <property type="match status" value="1"/>
</dbReference>
<gene>
    <name evidence="3" type="ORF">C7999DRAFT_11441</name>
</gene>
<feature type="compositionally biased region" description="Basic and acidic residues" evidence="1">
    <location>
        <begin position="159"/>
        <end position="171"/>
    </location>
</feature>
<dbReference type="SMART" id="SM00717">
    <property type="entry name" value="SANT"/>
    <property type="match status" value="1"/>
</dbReference>
<feature type="region of interest" description="Disordered" evidence="1">
    <location>
        <begin position="219"/>
        <end position="252"/>
    </location>
</feature>
<dbReference type="CDD" id="cd00167">
    <property type="entry name" value="SANT"/>
    <property type="match status" value="1"/>
</dbReference>
<dbReference type="SUPFAM" id="SSF46689">
    <property type="entry name" value="Homeodomain-like"/>
    <property type="match status" value="1"/>
</dbReference>
<evidence type="ECO:0000313" key="3">
    <source>
        <dbReference type="EMBL" id="KAK4250852.1"/>
    </source>
</evidence>
<sequence>MLLPSALPCDSSQTAPLTRLQSALFASPPASPPQITTQTAIGNLFSTCRSLQSLLTNPAAPSPAGQQQPITPPALAPAQLPSPPLAHAPPPLKLRLRSRKTDNTAAASTGEQHGPARKRIVKRTAAVAQQQAPRGANKRRRAVDDDLARYNEDDDDGDTEPRQGLKGKEDGDSSNSSSRDNTSQRPDSAPHTPKRSRIAPEVIPLGLERADYHSLHSSFSSSLSDELPAPSNDGSYHTDNNNNNSQQEPRGTDVVVEADGEEWSTEEDRILVELVLEKLKLTKSDWQDCARSLGRDRGSVSRRWKSLMINGDVGLKRSGLRRARIHGTWR</sequence>
<feature type="compositionally biased region" description="Pro residues" evidence="1">
    <location>
        <begin position="70"/>
        <end position="92"/>
    </location>
</feature>
<comment type="caution">
    <text evidence="3">The sequence shown here is derived from an EMBL/GenBank/DDBJ whole genome shotgun (WGS) entry which is preliminary data.</text>
</comment>
<name>A0AAN7D0S2_9PEZI</name>
<dbReference type="EMBL" id="MU857610">
    <property type="protein sequence ID" value="KAK4250852.1"/>
    <property type="molecule type" value="Genomic_DNA"/>
</dbReference>